<feature type="domain" description="Sushi" evidence="4">
    <location>
        <begin position="214"/>
        <end position="267"/>
    </location>
</feature>
<organism evidence="7 8">
    <name type="scientific">Octopus sinensis</name>
    <name type="common">East Asian common octopus</name>
    <dbReference type="NCBI Taxonomy" id="2607531"/>
    <lineage>
        <taxon>Eukaryota</taxon>
        <taxon>Metazoa</taxon>
        <taxon>Spiralia</taxon>
        <taxon>Lophotrochozoa</taxon>
        <taxon>Mollusca</taxon>
        <taxon>Cephalopoda</taxon>
        <taxon>Coleoidea</taxon>
        <taxon>Octopodiformes</taxon>
        <taxon>Octopoda</taxon>
        <taxon>Incirrata</taxon>
        <taxon>Octopodidae</taxon>
        <taxon>Octopus</taxon>
    </lineage>
</organism>
<dbReference type="Pfam" id="PF08685">
    <property type="entry name" value="GON"/>
    <property type="match status" value="1"/>
</dbReference>
<evidence type="ECO:0000313" key="8">
    <source>
        <dbReference type="RefSeq" id="XP_029640861.2"/>
    </source>
</evidence>
<dbReference type="AlphaFoldDB" id="A0A6P7SSD7"/>
<dbReference type="CDD" id="cd00033">
    <property type="entry name" value="CCP"/>
    <property type="match status" value="1"/>
</dbReference>
<evidence type="ECO:0000313" key="7">
    <source>
        <dbReference type="Proteomes" id="UP000515154"/>
    </source>
</evidence>
<dbReference type="GO" id="GO:0008270">
    <property type="term" value="F:zinc ion binding"/>
    <property type="evidence" value="ECO:0007669"/>
    <property type="project" value="InterPro"/>
</dbReference>
<protein>
    <submittedName>
        <fullName evidence="8">Uncharacterized protein LOC115215708</fullName>
    </submittedName>
</protein>
<evidence type="ECO:0000259" key="6">
    <source>
        <dbReference type="PROSITE" id="PS51046"/>
    </source>
</evidence>
<dbReference type="SMART" id="SM00032">
    <property type="entry name" value="CCP"/>
    <property type="match status" value="1"/>
</dbReference>
<dbReference type="Gene3D" id="2.60.120.1000">
    <property type="match status" value="1"/>
</dbReference>
<dbReference type="InterPro" id="IPR000436">
    <property type="entry name" value="Sushi_SCR_CCP_dom"/>
</dbReference>
<keyword evidence="7" id="KW-1185">Reference proteome</keyword>
<dbReference type="InterPro" id="IPR012314">
    <property type="entry name" value="Pept_M12B_GON-ADAMTSs"/>
</dbReference>
<dbReference type="PROSITE" id="PS50923">
    <property type="entry name" value="SUSHI"/>
    <property type="match status" value="1"/>
</dbReference>
<dbReference type="InterPro" id="IPR003609">
    <property type="entry name" value="Pan_app"/>
</dbReference>
<name>A0A6P7SSD7_9MOLL</name>
<dbReference type="Gene3D" id="3.50.4.10">
    <property type="entry name" value="Hepatocyte Growth Factor"/>
    <property type="match status" value="2"/>
</dbReference>
<feature type="domain" description="Apple" evidence="5">
    <location>
        <begin position="47"/>
        <end position="131"/>
    </location>
</feature>
<evidence type="ECO:0000259" key="4">
    <source>
        <dbReference type="PROSITE" id="PS50923"/>
    </source>
</evidence>
<dbReference type="Pfam" id="PF00024">
    <property type="entry name" value="PAN_1"/>
    <property type="match status" value="2"/>
</dbReference>
<dbReference type="InterPro" id="IPR035976">
    <property type="entry name" value="Sushi/SCR/CCP_sf"/>
</dbReference>
<sequence length="489" mass="55619">MHTHIPTFAQIPFLCHNPTFHTSIMVAVANALLLGTLYSCLGNPTQCLTPPDVQNHFVKIRNTILALSWKTMWGSENVTAEDCAAKCWSDKTCLSFEITKKRGRCFLSKENAASFREIRRTMGRDYYQRVKPNEKFIIFKRGSIQGYDNLGHHKDISLQKCKRTCRKHPQCNSFEYKEETKLCDLSNVTHLTNDIKPNRWGWDIYILNPGYQKIDCGTPKDVAGALKVYTNTTYEFQVTYICPMGEKLTSTCEMNNEWTVVVPTCKEPTSCKDIKMCGRDATDGEYWIYPSVLNHRRLKVYCHDMETDKPKEFITLPHENFAYVPALKPFHLCINRFDETISKPGKTIFKKVRIYPEEMVLDRFDFTFTELEKGKGKNKRGFGAAEDCLYGKSSYCKSQGAMKVDLTHTGLIIGDSLKWVTYGDDSRISDLVYSKNKKVVTATCGGKCGGCKPKGKFTVQLGPVEPSSSGVKTCEFLRQKHCSKSAHAQ</sequence>
<evidence type="ECO:0000259" key="5">
    <source>
        <dbReference type="PROSITE" id="PS50948"/>
    </source>
</evidence>
<accession>A0A6P7SSD7</accession>
<dbReference type="SUPFAM" id="SSF57535">
    <property type="entry name" value="Complement control module/SCR domain"/>
    <property type="match status" value="1"/>
</dbReference>
<dbReference type="PROSITE" id="PS50948">
    <property type="entry name" value="PAN"/>
    <property type="match status" value="1"/>
</dbReference>
<evidence type="ECO:0000256" key="1">
    <source>
        <dbReference type="ARBA" id="ARBA00022723"/>
    </source>
</evidence>
<comment type="caution">
    <text evidence="3">Lacks conserved residue(s) required for the propagation of feature annotation.</text>
</comment>
<evidence type="ECO:0000256" key="2">
    <source>
        <dbReference type="ARBA" id="ARBA00023157"/>
    </source>
</evidence>
<dbReference type="PROSITE" id="PS51046">
    <property type="entry name" value="GON"/>
    <property type="match status" value="1"/>
</dbReference>
<dbReference type="GO" id="GO:0004222">
    <property type="term" value="F:metalloendopeptidase activity"/>
    <property type="evidence" value="ECO:0007669"/>
    <property type="project" value="InterPro"/>
</dbReference>
<keyword evidence="3" id="KW-0768">Sushi</keyword>
<evidence type="ECO:0000256" key="3">
    <source>
        <dbReference type="PROSITE-ProRule" id="PRU00302"/>
    </source>
</evidence>
<keyword evidence="2" id="KW-1015">Disulfide bond</keyword>
<gene>
    <name evidence="8" type="primary">LOC115215708</name>
</gene>
<dbReference type="KEGG" id="osn:115215708"/>
<keyword evidence="1" id="KW-0479">Metal-binding</keyword>
<dbReference type="SUPFAM" id="SSF57414">
    <property type="entry name" value="Hairpin loop containing domain-like"/>
    <property type="match status" value="2"/>
</dbReference>
<reference evidence="8" key="1">
    <citation type="submission" date="2025-08" db="UniProtKB">
        <authorList>
            <consortium name="RefSeq"/>
        </authorList>
    </citation>
    <scope>IDENTIFICATION</scope>
</reference>
<proteinExistence type="predicted"/>
<dbReference type="SMART" id="SM00473">
    <property type="entry name" value="PAN_AP"/>
    <property type="match status" value="2"/>
</dbReference>
<feature type="domain" description="GON" evidence="6">
    <location>
        <begin position="267"/>
        <end position="464"/>
    </location>
</feature>
<dbReference type="RefSeq" id="XP_029640861.2">
    <property type="nucleotide sequence ID" value="XM_029785001.2"/>
</dbReference>
<dbReference type="Proteomes" id="UP000515154">
    <property type="component" value="Linkage group LG9"/>
</dbReference>